<reference evidence="1" key="1">
    <citation type="journal article" date="2020" name="Nature">
        <title>Giant virus diversity and host interactions through global metagenomics.</title>
        <authorList>
            <person name="Schulz F."/>
            <person name="Roux S."/>
            <person name="Paez-Espino D."/>
            <person name="Jungbluth S."/>
            <person name="Walsh D.A."/>
            <person name="Denef V.J."/>
            <person name="McMahon K.D."/>
            <person name="Konstantinidis K.T."/>
            <person name="Eloe-Fadrosh E.A."/>
            <person name="Kyrpides N.C."/>
            <person name="Woyke T."/>
        </authorList>
    </citation>
    <scope>NUCLEOTIDE SEQUENCE</scope>
    <source>
        <strain evidence="1">GVMAG-M-3300020182-33</strain>
    </source>
</reference>
<name>A0A6C0C039_9ZZZZ</name>
<proteinExistence type="predicted"/>
<evidence type="ECO:0000313" key="1">
    <source>
        <dbReference type="EMBL" id="QHS97786.1"/>
    </source>
</evidence>
<accession>A0A6C0C039</accession>
<dbReference type="EMBL" id="MN739304">
    <property type="protein sequence ID" value="QHS97786.1"/>
    <property type="molecule type" value="Genomic_DNA"/>
</dbReference>
<dbReference type="AlphaFoldDB" id="A0A6C0C039"/>
<sequence length="142" mass="15876">MAELEVVASKHSLLLKGAVASAVEDLGAKDVQALTAELTAIRSVEGNVLEHAPFVVLFDTNCGRAIYSLDMNLSEVDFSDKETTWLLHVIPVAHMATVAWRVIRVERCSHEGWRAVANRRKKTSASTEVGEVKRRNRHRRSW</sequence>
<protein>
    <submittedName>
        <fullName evidence="1">Uncharacterized protein</fullName>
    </submittedName>
</protein>
<organism evidence="1">
    <name type="scientific">viral metagenome</name>
    <dbReference type="NCBI Taxonomy" id="1070528"/>
    <lineage>
        <taxon>unclassified sequences</taxon>
        <taxon>metagenomes</taxon>
        <taxon>organismal metagenomes</taxon>
    </lineage>
</organism>